<dbReference type="Gene3D" id="3.90.70.80">
    <property type="match status" value="1"/>
</dbReference>
<evidence type="ECO:0000256" key="1">
    <source>
        <dbReference type="SAM" id="MobiDB-lite"/>
    </source>
</evidence>
<feature type="compositionally biased region" description="Basic and acidic residues" evidence="1">
    <location>
        <begin position="217"/>
        <end position="239"/>
    </location>
</feature>
<feature type="compositionally biased region" description="Basic residues" evidence="1">
    <location>
        <begin position="200"/>
        <end position="216"/>
    </location>
</feature>
<dbReference type="OrthoDB" id="331223at2759"/>
<reference evidence="3 4" key="1">
    <citation type="submission" date="2020-04" db="EMBL/GenBank/DDBJ databases">
        <title>Perkinsus olseni comparative genomics.</title>
        <authorList>
            <person name="Bogema D.R."/>
        </authorList>
    </citation>
    <scope>NUCLEOTIDE SEQUENCE [LARGE SCALE GENOMIC DNA]</scope>
    <source>
        <strain evidence="3">ATCC PRA-179</strain>
    </source>
</reference>
<name>A0A7J6LIW0_PEROL</name>
<feature type="domain" description="OTU" evidence="2">
    <location>
        <begin position="59"/>
        <end position="169"/>
    </location>
</feature>
<dbReference type="EMBL" id="JABAHT010000293">
    <property type="protein sequence ID" value="KAF4658831.1"/>
    <property type="molecule type" value="Genomic_DNA"/>
</dbReference>
<dbReference type="PROSITE" id="PS50802">
    <property type="entry name" value="OTU"/>
    <property type="match status" value="1"/>
</dbReference>
<organism evidence="3 4">
    <name type="scientific">Perkinsus olseni</name>
    <name type="common">Perkinsus atlanticus</name>
    <dbReference type="NCBI Taxonomy" id="32597"/>
    <lineage>
        <taxon>Eukaryota</taxon>
        <taxon>Sar</taxon>
        <taxon>Alveolata</taxon>
        <taxon>Perkinsozoa</taxon>
        <taxon>Perkinsea</taxon>
        <taxon>Perkinsida</taxon>
        <taxon>Perkinsidae</taxon>
        <taxon>Perkinsus</taxon>
    </lineage>
</organism>
<proteinExistence type="predicted"/>
<dbReference type="AlphaFoldDB" id="A0A7J6LIW0"/>
<accession>A0A7J6LIW0</accession>
<dbReference type="Proteomes" id="UP000570595">
    <property type="component" value="Unassembled WGS sequence"/>
</dbReference>
<dbReference type="InterPro" id="IPR003323">
    <property type="entry name" value="OTU_dom"/>
</dbReference>
<feature type="region of interest" description="Disordered" evidence="1">
    <location>
        <begin position="183"/>
        <end position="239"/>
    </location>
</feature>
<evidence type="ECO:0000313" key="4">
    <source>
        <dbReference type="Proteomes" id="UP000570595"/>
    </source>
</evidence>
<comment type="caution">
    <text evidence="3">The sequence shown here is derived from an EMBL/GenBank/DDBJ whole genome shotgun (WGS) entry which is preliminary data.</text>
</comment>
<sequence length="239" mass="27239">MAKEKRGNAKGSKHRRDDRASPPEDLSRVRAMLRKLGLEVQEVTISCGGVSCKSFAVQLKGVETFHDEFRQNCCDWLRDHQEMFQDFVDLTEEGFDDYGEYVTNMRQSTTWGGQVELTALCGAYDVAALVIRAEGVNYEIKAKEVDPEVTRCILLAYHDGEHYNSVVWEDGRQHTLAEARERFDSSVSPIAEPESEPKISRKKLKKKLQKDKRKNKERSAQKANGDERHPSEGPHLVEV</sequence>
<evidence type="ECO:0000259" key="2">
    <source>
        <dbReference type="PROSITE" id="PS50802"/>
    </source>
</evidence>
<feature type="compositionally biased region" description="Basic and acidic residues" evidence="1">
    <location>
        <begin position="15"/>
        <end position="24"/>
    </location>
</feature>
<dbReference type="SUPFAM" id="SSF54001">
    <property type="entry name" value="Cysteine proteinases"/>
    <property type="match status" value="1"/>
</dbReference>
<gene>
    <name evidence="3" type="ORF">FOZ61_005249</name>
</gene>
<dbReference type="InterPro" id="IPR050704">
    <property type="entry name" value="Peptidase_C85-like"/>
</dbReference>
<dbReference type="PANTHER" id="PTHR12419">
    <property type="entry name" value="OTU DOMAIN CONTAINING PROTEIN"/>
    <property type="match status" value="1"/>
</dbReference>
<dbReference type="InterPro" id="IPR038765">
    <property type="entry name" value="Papain-like_cys_pep_sf"/>
</dbReference>
<evidence type="ECO:0000313" key="3">
    <source>
        <dbReference type="EMBL" id="KAF4658831.1"/>
    </source>
</evidence>
<dbReference type="GO" id="GO:0016579">
    <property type="term" value="P:protein deubiquitination"/>
    <property type="evidence" value="ECO:0007669"/>
    <property type="project" value="TreeGrafter"/>
</dbReference>
<feature type="region of interest" description="Disordered" evidence="1">
    <location>
        <begin position="1"/>
        <end position="24"/>
    </location>
</feature>
<dbReference type="GO" id="GO:0004843">
    <property type="term" value="F:cysteine-type deubiquitinase activity"/>
    <property type="evidence" value="ECO:0007669"/>
    <property type="project" value="TreeGrafter"/>
</dbReference>
<dbReference type="Pfam" id="PF02338">
    <property type="entry name" value="OTU"/>
    <property type="match status" value="1"/>
</dbReference>
<protein>
    <recommendedName>
        <fullName evidence="2">OTU domain-containing protein</fullName>
    </recommendedName>
</protein>